<evidence type="ECO:0000259" key="2">
    <source>
        <dbReference type="Pfam" id="PF04773"/>
    </source>
</evidence>
<dbReference type="InterPro" id="IPR032508">
    <property type="entry name" value="FecR_C"/>
</dbReference>
<reference evidence="4" key="1">
    <citation type="submission" date="2019-11" db="EMBL/GenBank/DDBJ databases">
        <authorList>
            <person name="Feng L."/>
        </authorList>
    </citation>
    <scope>NUCLEOTIDE SEQUENCE</scope>
    <source>
        <strain evidence="4">PmerdaeLFYP103</strain>
    </source>
</reference>
<dbReference type="Gene3D" id="3.55.50.30">
    <property type="match status" value="1"/>
</dbReference>
<evidence type="ECO:0000313" key="4">
    <source>
        <dbReference type="EMBL" id="VYT71574.1"/>
    </source>
</evidence>
<evidence type="ECO:0000259" key="3">
    <source>
        <dbReference type="Pfam" id="PF16344"/>
    </source>
</evidence>
<evidence type="ECO:0000256" key="1">
    <source>
        <dbReference type="SAM" id="Phobius"/>
    </source>
</evidence>
<protein>
    <submittedName>
        <fullName evidence="4">Fec operon regulator FecR</fullName>
    </submittedName>
</protein>
<dbReference type="PIRSF" id="PIRSF018266">
    <property type="entry name" value="FecR"/>
    <property type="match status" value="1"/>
</dbReference>
<dbReference type="PANTHER" id="PTHR30273">
    <property type="entry name" value="PERIPLASMIC SIGNAL SENSOR AND SIGMA FACTOR ACTIVATOR FECR-RELATED"/>
    <property type="match status" value="1"/>
</dbReference>
<feature type="transmembrane region" description="Helical" evidence="1">
    <location>
        <begin position="80"/>
        <end position="102"/>
    </location>
</feature>
<dbReference type="Pfam" id="PF16344">
    <property type="entry name" value="FecR_C"/>
    <property type="match status" value="1"/>
</dbReference>
<organism evidence="4">
    <name type="scientific">Parabacteroides merdae</name>
    <dbReference type="NCBI Taxonomy" id="46503"/>
    <lineage>
        <taxon>Bacteria</taxon>
        <taxon>Pseudomonadati</taxon>
        <taxon>Bacteroidota</taxon>
        <taxon>Bacteroidia</taxon>
        <taxon>Bacteroidales</taxon>
        <taxon>Tannerellaceae</taxon>
        <taxon>Parabacteroides</taxon>
    </lineage>
</organism>
<sequence length="327" mass="37652">MDERILKYCDGQLSKQDQECLLKEAQNDPKLKKLIIEYQRLHSLLGLVPEKIDALEGSKGYADFKSRVASRKRRALLVSFGRYAAVLVLSFISAWILSSFYFSKEGFLSKELIASRQELVVPPGQRAELTLPDGTKVWLNAGSRLSYPSFFTNERKVFLSGEGFFDVAKNETSPFIVSTQTIDVKAIGTRFNVFSYPDGDYTGVFLQEGKVKAYFPSEEAKGIVLLPEQYLVQKDGRLELSVMDSDELLWREGIYTFKKQKLGNIIKKLELYYDVEIVVSDPEILRYEYVGKFRQRDGVMEILRVIQRIHGFKIRRHEEENRIVLSK</sequence>
<dbReference type="GO" id="GO:0016989">
    <property type="term" value="F:sigma factor antagonist activity"/>
    <property type="evidence" value="ECO:0007669"/>
    <property type="project" value="TreeGrafter"/>
</dbReference>
<proteinExistence type="predicted"/>
<dbReference type="PANTHER" id="PTHR30273:SF2">
    <property type="entry name" value="PROTEIN FECR"/>
    <property type="match status" value="1"/>
</dbReference>
<dbReference type="RefSeq" id="WP_046452726.1">
    <property type="nucleotide sequence ID" value="NZ_BAABZJ010000001.1"/>
</dbReference>
<keyword evidence="1" id="KW-0472">Membrane</keyword>
<dbReference type="Gene3D" id="2.60.120.1440">
    <property type="match status" value="1"/>
</dbReference>
<dbReference type="InterPro" id="IPR012373">
    <property type="entry name" value="Ferrdict_sens_TM"/>
</dbReference>
<name>A0A6N2YX07_9BACT</name>
<dbReference type="AlphaFoldDB" id="A0A6N2YX07"/>
<dbReference type="EMBL" id="CACRUV010000006">
    <property type="protein sequence ID" value="VYT71574.1"/>
    <property type="molecule type" value="Genomic_DNA"/>
</dbReference>
<keyword evidence="1" id="KW-0812">Transmembrane</keyword>
<accession>A0A6N2YX07</accession>
<feature type="domain" description="FecR protein" evidence="2">
    <location>
        <begin position="119"/>
        <end position="212"/>
    </location>
</feature>
<gene>
    <name evidence="4" type="ORF">PMLFYP103_00389</name>
</gene>
<dbReference type="InterPro" id="IPR006860">
    <property type="entry name" value="FecR"/>
</dbReference>
<dbReference type="Pfam" id="PF04773">
    <property type="entry name" value="FecR"/>
    <property type="match status" value="1"/>
</dbReference>
<feature type="domain" description="Protein FecR C-terminal" evidence="3">
    <location>
        <begin position="255"/>
        <end position="324"/>
    </location>
</feature>
<keyword evidence="1" id="KW-1133">Transmembrane helix</keyword>